<gene>
    <name evidence="1" type="ORF">Pan216_46100</name>
</gene>
<dbReference type="AlphaFoldDB" id="A0A518B9T7"/>
<evidence type="ECO:0000313" key="2">
    <source>
        <dbReference type="Proteomes" id="UP000317093"/>
    </source>
</evidence>
<protein>
    <submittedName>
        <fullName evidence="1">Uncharacterized protein</fullName>
    </submittedName>
</protein>
<dbReference type="EMBL" id="CP036279">
    <property type="protein sequence ID" value="QDU63729.1"/>
    <property type="molecule type" value="Genomic_DNA"/>
</dbReference>
<dbReference type="OrthoDB" id="775526at2"/>
<organism evidence="1 2">
    <name type="scientific">Kolteria novifilia</name>
    <dbReference type="NCBI Taxonomy" id="2527975"/>
    <lineage>
        <taxon>Bacteria</taxon>
        <taxon>Pseudomonadati</taxon>
        <taxon>Planctomycetota</taxon>
        <taxon>Planctomycetia</taxon>
        <taxon>Kolteriales</taxon>
        <taxon>Kolteriaceae</taxon>
        <taxon>Kolteria</taxon>
    </lineage>
</organism>
<dbReference type="Proteomes" id="UP000317093">
    <property type="component" value="Chromosome"/>
</dbReference>
<dbReference type="KEGG" id="knv:Pan216_46100"/>
<name>A0A518B9T7_9BACT</name>
<accession>A0A518B9T7</accession>
<keyword evidence="2" id="KW-1185">Reference proteome</keyword>
<reference evidence="1 2" key="1">
    <citation type="submission" date="2019-02" db="EMBL/GenBank/DDBJ databases">
        <title>Deep-cultivation of Planctomycetes and their phenomic and genomic characterization uncovers novel biology.</title>
        <authorList>
            <person name="Wiegand S."/>
            <person name="Jogler M."/>
            <person name="Boedeker C."/>
            <person name="Pinto D."/>
            <person name="Vollmers J."/>
            <person name="Rivas-Marin E."/>
            <person name="Kohn T."/>
            <person name="Peeters S.H."/>
            <person name="Heuer A."/>
            <person name="Rast P."/>
            <person name="Oberbeckmann S."/>
            <person name="Bunk B."/>
            <person name="Jeske O."/>
            <person name="Meyerdierks A."/>
            <person name="Storesund J.E."/>
            <person name="Kallscheuer N."/>
            <person name="Luecker S."/>
            <person name="Lage O.M."/>
            <person name="Pohl T."/>
            <person name="Merkel B.J."/>
            <person name="Hornburger P."/>
            <person name="Mueller R.-W."/>
            <person name="Bruemmer F."/>
            <person name="Labrenz M."/>
            <person name="Spormann A.M."/>
            <person name="Op den Camp H."/>
            <person name="Overmann J."/>
            <person name="Amann R."/>
            <person name="Jetten M.S.M."/>
            <person name="Mascher T."/>
            <person name="Medema M.H."/>
            <person name="Devos D.P."/>
            <person name="Kaster A.-K."/>
            <person name="Ovreas L."/>
            <person name="Rohde M."/>
            <person name="Galperin M.Y."/>
            <person name="Jogler C."/>
        </authorList>
    </citation>
    <scope>NUCLEOTIDE SEQUENCE [LARGE SCALE GENOMIC DNA]</scope>
    <source>
        <strain evidence="1 2">Pan216</strain>
    </source>
</reference>
<sequence length="140" mass="16469">MDDRRPVELVARDGERIQAEFHLWEATHEDPEEVRLDLVFGQRQIRSIGRTFYGAMVAIRQELERDGLRLNCFGASKTVYPVGESLKRNYGRTAYKLSFRQPPRVANRVSIFETDRTVQPASVEEQKAFYEEWEKSLRQF</sequence>
<evidence type="ECO:0000313" key="1">
    <source>
        <dbReference type="EMBL" id="QDU63729.1"/>
    </source>
</evidence>
<dbReference type="RefSeq" id="WP_145261415.1">
    <property type="nucleotide sequence ID" value="NZ_CP036279.1"/>
</dbReference>
<proteinExistence type="predicted"/>